<dbReference type="AlphaFoldDB" id="A0A177P6I7"/>
<accession>A0A177P6I7</accession>
<comment type="caution">
    <text evidence="1">The sequence shown here is derived from an EMBL/GenBank/DDBJ whole genome shotgun (WGS) entry which is preliminary data.</text>
</comment>
<dbReference type="Proteomes" id="UP000077628">
    <property type="component" value="Unassembled WGS sequence"/>
</dbReference>
<dbReference type="EMBL" id="LUUK01000034">
    <property type="protein sequence ID" value="OAI25947.1"/>
    <property type="molecule type" value="Genomic_DNA"/>
</dbReference>
<name>A0A177P6I7_9GAMM</name>
<dbReference type="GO" id="GO:0004803">
    <property type="term" value="F:transposase activity"/>
    <property type="evidence" value="ECO:0007669"/>
    <property type="project" value="InterPro"/>
</dbReference>
<protein>
    <recommendedName>
        <fullName evidence="3">Transposase</fullName>
    </recommendedName>
</protein>
<evidence type="ECO:0000313" key="2">
    <source>
        <dbReference type="Proteomes" id="UP000077628"/>
    </source>
</evidence>
<sequence length="100" mass="10546">MQPGLSVAKVALEHGINANLLRKWIGLHQETGASVRNSALALPTFAPVLALGAEQPTKPAINVTLSHGVKLELPSVAFSDLPLPSCPTCLPARLNHPQKD</sequence>
<dbReference type="InterPro" id="IPR002514">
    <property type="entry name" value="Transposase_8"/>
</dbReference>
<proteinExistence type="predicted"/>
<gene>
    <name evidence="1" type="ORF">A1355_01475</name>
</gene>
<reference evidence="2" key="1">
    <citation type="submission" date="2016-03" db="EMBL/GenBank/DDBJ databases">
        <authorList>
            <person name="Heylen K."/>
            <person name="De Vos P."/>
            <person name="Vekeman B."/>
        </authorList>
    </citation>
    <scope>NUCLEOTIDE SEQUENCE [LARGE SCALE GENOMIC DNA]</scope>
    <source>
        <strain evidence="2">R-45383</strain>
    </source>
</reference>
<dbReference type="RefSeq" id="WP_231883539.1">
    <property type="nucleotide sequence ID" value="NZ_LUUK01000034.1"/>
</dbReference>
<organism evidence="1 2">
    <name type="scientific">Methylomonas koyamae</name>
    <dbReference type="NCBI Taxonomy" id="702114"/>
    <lineage>
        <taxon>Bacteria</taxon>
        <taxon>Pseudomonadati</taxon>
        <taxon>Pseudomonadota</taxon>
        <taxon>Gammaproteobacteria</taxon>
        <taxon>Methylococcales</taxon>
        <taxon>Methylococcaceae</taxon>
        <taxon>Methylomonas</taxon>
    </lineage>
</organism>
<dbReference type="GO" id="GO:0003677">
    <property type="term" value="F:DNA binding"/>
    <property type="evidence" value="ECO:0007669"/>
    <property type="project" value="InterPro"/>
</dbReference>
<keyword evidence="2" id="KW-1185">Reference proteome</keyword>
<evidence type="ECO:0008006" key="3">
    <source>
        <dbReference type="Google" id="ProtNLM"/>
    </source>
</evidence>
<evidence type="ECO:0000313" key="1">
    <source>
        <dbReference type="EMBL" id="OAI25947.1"/>
    </source>
</evidence>
<dbReference type="Pfam" id="PF01527">
    <property type="entry name" value="HTH_Tnp_1"/>
    <property type="match status" value="1"/>
</dbReference>
<dbReference type="GO" id="GO:0006313">
    <property type="term" value="P:DNA transposition"/>
    <property type="evidence" value="ECO:0007669"/>
    <property type="project" value="InterPro"/>
</dbReference>